<gene>
    <name evidence="3" type="ORF">SAMN04488502_101945</name>
</gene>
<dbReference type="GO" id="GO:0009055">
    <property type="term" value="F:electron transfer activity"/>
    <property type="evidence" value="ECO:0007669"/>
    <property type="project" value="InterPro"/>
</dbReference>
<feature type="domain" description="Flavodoxin-like" evidence="2">
    <location>
        <begin position="256"/>
        <end position="396"/>
    </location>
</feature>
<dbReference type="AlphaFoldDB" id="A0A1G9NBM4"/>
<dbReference type="CDD" id="cd07709">
    <property type="entry name" value="flavodiiron_proteins_MBL-fold"/>
    <property type="match status" value="1"/>
</dbReference>
<dbReference type="Gene3D" id="3.40.50.360">
    <property type="match status" value="1"/>
</dbReference>
<sequence length="409" mass="47391">MYYVQEITEKIFWVGGNDRRLERFENMFPIPQGVAYNSYLIMDEKTALIDTVDAAISALYLENVTHVLDGRPLDYLIVNHMEPDHCANIEELVRRYPGVKIVGNKKTFQFIEQFYSFNCQENYHEVREGEELALGERTLQFFFAPMVHWPEVMVTYEQKEKILFSADAFGSFGAHPGTLFSDQVDFEHFYLDEARRYYTNIVGKYGLQVQAALKKLSSLDIRMICSVHGPVWRRNLSYILDKYDRWSRYEPEQRGVVLFYASMYGNTENVMNRIAGKLAEKGVRDMRMYDVSKTHASYIIADAWKYSHLVIGSPTYNMGLYFVMEALLHEMAGLNFQNRKVALVGNYTWACKSVPAMRNLVENMKKMEIIGSPFEVNSSMKAAQEPELDKLVDDIYASLLAEGYRNEAD</sequence>
<dbReference type="PROSITE" id="PS50902">
    <property type="entry name" value="FLAVODOXIN_LIKE"/>
    <property type="match status" value="1"/>
</dbReference>
<dbReference type="SMART" id="SM00849">
    <property type="entry name" value="Lactamase_B"/>
    <property type="match status" value="1"/>
</dbReference>
<dbReference type="Pfam" id="PF00258">
    <property type="entry name" value="Flavodoxin_1"/>
    <property type="match status" value="1"/>
</dbReference>
<comment type="similarity">
    <text evidence="1">In the N-terminal section; belongs to the zinc metallo-hydrolase group 3 family.</text>
</comment>
<proteinExistence type="inferred from homology"/>
<dbReference type="SUPFAM" id="SSF56281">
    <property type="entry name" value="Metallo-hydrolase/oxidoreductase"/>
    <property type="match status" value="1"/>
</dbReference>
<dbReference type="InterPro" id="IPR001279">
    <property type="entry name" value="Metallo-B-lactamas"/>
</dbReference>
<dbReference type="InterPro" id="IPR029039">
    <property type="entry name" value="Flavoprotein-like_sf"/>
</dbReference>
<organism evidence="3 4">
    <name type="scientific">Dendrosporobacter quercicolus</name>
    <dbReference type="NCBI Taxonomy" id="146817"/>
    <lineage>
        <taxon>Bacteria</taxon>
        <taxon>Bacillati</taxon>
        <taxon>Bacillota</taxon>
        <taxon>Negativicutes</taxon>
        <taxon>Selenomonadales</taxon>
        <taxon>Sporomusaceae</taxon>
        <taxon>Dendrosporobacter</taxon>
    </lineage>
</organism>
<evidence type="ECO:0000313" key="4">
    <source>
        <dbReference type="Proteomes" id="UP000214880"/>
    </source>
</evidence>
<protein>
    <submittedName>
        <fullName evidence="3">Flavorubredoxin</fullName>
    </submittedName>
</protein>
<name>A0A1G9NBM4_9FIRM</name>
<evidence type="ECO:0000256" key="1">
    <source>
        <dbReference type="ARBA" id="ARBA00007121"/>
    </source>
</evidence>
<reference evidence="3 4" key="1">
    <citation type="submission" date="2016-10" db="EMBL/GenBank/DDBJ databases">
        <authorList>
            <person name="de Groot N.N."/>
        </authorList>
    </citation>
    <scope>NUCLEOTIDE SEQUENCE [LARGE SCALE GENOMIC DNA]</scope>
    <source>
        <strain evidence="3 4">DSM 1736</strain>
    </source>
</reference>
<dbReference type="PANTHER" id="PTHR43717:SF1">
    <property type="entry name" value="ANAEROBIC NITRIC OXIDE REDUCTASE FLAVORUBREDOXIN"/>
    <property type="match status" value="1"/>
</dbReference>
<dbReference type="Gene3D" id="3.60.15.10">
    <property type="entry name" value="Ribonuclease Z/Hydroxyacylglutathione hydrolase-like"/>
    <property type="match status" value="1"/>
</dbReference>
<dbReference type="InterPro" id="IPR045761">
    <property type="entry name" value="ODP_dom"/>
</dbReference>
<keyword evidence="4" id="KW-1185">Reference proteome</keyword>
<dbReference type="Proteomes" id="UP000214880">
    <property type="component" value="Unassembled WGS sequence"/>
</dbReference>
<dbReference type="PIRSF" id="PIRSF005243">
    <property type="entry name" value="ROO"/>
    <property type="match status" value="1"/>
</dbReference>
<evidence type="ECO:0000313" key="3">
    <source>
        <dbReference type="EMBL" id="SDL83295.1"/>
    </source>
</evidence>
<dbReference type="STRING" id="146817.SAMN04488502_101945"/>
<dbReference type="OrthoDB" id="9807946at2"/>
<dbReference type="Pfam" id="PF19583">
    <property type="entry name" value="ODP"/>
    <property type="match status" value="1"/>
</dbReference>
<dbReference type="InterPro" id="IPR008254">
    <property type="entry name" value="Flavodoxin/NO_synth"/>
</dbReference>
<accession>A0A1G9NBM4</accession>
<dbReference type="PANTHER" id="PTHR43717">
    <property type="entry name" value="ANAEROBIC NITRIC OXIDE REDUCTASE FLAVORUBREDOXIN"/>
    <property type="match status" value="1"/>
</dbReference>
<dbReference type="GO" id="GO:0016651">
    <property type="term" value="F:oxidoreductase activity, acting on NAD(P)H"/>
    <property type="evidence" value="ECO:0007669"/>
    <property type="project" value="UniProtKB-ARBA"/>
</dbReference>
<dbReference type="GO" id="GO:0046872">
    <property type="term" value="F:metal ion binding"/>
    <property type="evidence" value="ECO:0007669"/>
    <property type="project" value="InterPro"/>
</dbReference>
<dbReference type="GO" id="GO:0010181">
    <property type="term" value="F:FMN binding"/>
    <property type="evidence" value="ECO:0007669"/>
    <property type="project" value="InterPro"/>
</dbReference>
<evidence type="ECO:0000259" key="2">
    <source>
        <dbReference type="PROSITE" id="PS50902"/>
    </source>
</evidence>
<dbReference type="SUPFAM" id="SSF52218">
    <property type="entry name" value="Flavoproteins"/>
    <property type="match status" value="1"/>
</dbReference>
<dbReference type="RefSeq" id="WP_092068913.1">
    <property type="nucleotide sequence ID" value="NZ_FNHB01000001.1"/>
</dbReference>
<dbReference type="EMBL" id="FNHB01000001">
    <property type="protein sequence ID" value="SDL83295.1"/>
    <property type="molecule type" value="Genomic_DNA"/>
</dbReference>
<dbReference type="InterPro" id="IPR016440">
    <property type="entry name" value="Rubredoxin-O_OxRdtase"/>
</dbReference>
<dbReference type="InterPro" id="IPR036866">
    <property type="entry name" value="RibonucZ/Hydroxyglut_hydro"/>
</dbReference>